<reference evidence="4 7" key="1">
    <citation type="submission" date="2015-10" db="EMBL/GenBank/DDBJ databases">
        <title>Genome analyses suggest a sexual origin of heterokaryosis in a supposedly ancient asexual fungus.</title>
        <authorList>
            <person name="Ropars J."/>
            <person name="Sedzielewska K."/>
            <person name="Noel J."/>
            <person name="Charron P."/>
            <person name="Farinelli L."/>
            <person name="Marton T."/>
            <person name="Kruger M."/>
            <person name="Pelin A."/>
            <person name="Brachmann A."/>
            <person name="Corradi N."/>
        </authorList>
    </citation>
    <scope>NUCLEOTIDE SEQUENCE [LARGE SCALE GENOMIC DNA]</scope>
    <source>
        <strain evidence="4 7">A4</strain>
        <strain evidence="2 6">A5</strain>
    </source>
</reference>
<dbReference type="Proteomes" id="UP000684084">
    <property type="component" value="Unassembled WGS sequence"/>
</dbReference>
<dbReference type="Pfam" id="PF08641">
    <property type="entry name" value="Mis14"/>
    <property type="match status" value="1"/>
</dbReference>
<dbReference type="VEuPathDB" id="FungiDB:RhiirA1_533553"/>
<dbReference type="VEuPathDB" id="FungiDB:RhiirFUN_001530"/>
<dbReference type="EMBL" id="LLXJ01000459">
    <property type="protein sequence ID" value="PKC09454.1"/>
    <property type="molecule type" value="Genomic_DNA"/>
</dbReference>
<sequence length="208" mass="24097">MEREHPKIQVDDIKDILYIQNGIKCSISSYIQKYFDVDTDDELKSQVTSIVTKWVDDTFKLCSPNFEVNGMAYDKALEEKDVEPFDENLLSNLISLESNIDDMTLTLTEKRRNLPEIIKKKFEDILILQSFMKNHAEIVDDVEVCDMQIDSEDADDERFPERVIQTYDRSLALLTELKKSTSANLSRLERAQIVVTDINKFNQNNSTS</sequence>
<dbReference type="PANTHER" id="PTHR31749">
    <property type="entry name" value="KINETOCHORE-ASSOCIATED PROTEIN NSL1 HOMOLOG"/>
    <property type="match status" value="1"/>
</dbReference>
<dbReference type="Proteomes" id="UP000232722">
    <property type="component" value="Unassembled WGS sequence"/>
</dbReference>
<evidence type="ECO:0000313" key="7">
    <source>
        <dbReference type="Proteomes" id="UP000234323"/>
    </source>
</evidence>
<reference evidence="2 6" key="2">
    <citation type="submission" date="2017-09" db="EMBL/GenBank/DDBJ databases">
        <title>Extensive intraspecific genome diversity in a model arbuscular mycorrhizal fungus.</title>
        <authorList>
            <person name="Chen E.C."/>
            <person name="Morin E."/>
            <person name="Beaudet D."/>
            <person name="Noel J."/>
            <person name="Ndikumana S."/>
            <person name="Charron P."/>
            <person name="St-Onge C."/>
            <person name="Giorgi J."/>
            <person name="Grigoriev I.V."/>
            <person name="Roux C."/>
            <person name="Martin F.M."/>
            <person name="Corradi N."/>
        </authorList>
    </citation>
    <scope>NUCLEOTIDE SEQUENCE [LARGE SCALE GENOMIC DNA]</scope>
    <source>
        <strain evidence="2 6">A5</strain>
    </source>
</reference>
<dbReference type="Proteomes" id="UP000234323">
    <property type="component" value="Unassembled WGS sequence"/>
</dbReference>
<dbReference type="PANTHER" id="PTHR31749:SF3">
    <property type="entry name" value="KINETOCHORE-ASSOCIATED PROTEIN NSL1 HOMOLOG"/>
    <property type="match status" value="1"/>
</dbReference>
<reference evidence="3 5" key="4">
    <citation type="submission" date="2017-10" db="EMBL/GenBank/DDBJ databases">
        <title>Genome analyses suggest a sexual origin of heterokaryosis in a supposedly ancient asexual fungus.</title>
        <authorList>
            <person name="Corradi N."/>
            <person name="Sedzielewska K."/>
            <person name="Noel J."/>
            <person name="Charron P."/>
            <person name="Farinelli L."/>
            <person name="Marton T."/>
            <person name="Kruger M."/>
            <person name="Pelin A."/>
            <person name="Brachmann A."/>
            <person name="Corradi N."/>
        </authorList>
    </citation>
    <scope>NUCLEOTIDE SEQUENCE [LARGE SCALE GENOMIC DNA]</scope>
    <source>
        <strain evidence="3 5">A1</strain>
    </source>
</reference>
<dbReference type="SMR" id="A0A2I1FT91"/>
<evidence type="ECO:0000313" key="4">
    <source>
        <dbReference type="EMBL" id="PKY37585.1"/>
    </source>
</evidence>
<reference evidence="1" key="5">
    <citation type="submission" date="2020-05" db="EMBL/GenBank/DDBJ databases">
        <authorList>
            <person name="Rincon C."/>
            <person name="Sanders R I."/>
            <person name="Robbins C."/>
            <person name="Chaturvedi A."/>
        </authorList>
    </citation>
    <scope>NUCLEOTIDE SEQUENCE</scope>
    <source>
        <strain evidence="1">CHB12</strain>
    </source>
</reference>
<proteinExistence type="predicted"/>
<evidence type="ECO:0000313" key="3">
    <source>
        <dbReference type="EMBL" id="PKC69291.1"/>
    </source>
</evidence>
<keyword evidence="7" id="KW-1185">Reference proteome</keyword>
<dbReference type="AlphaFoldDB" id="A0A2I1FT91"/>
<dbReference type="EMBL" id="LLXH01000285">
    <property type="protein sequence ID" value="PKC69291.1"/>
    <property type="molecule type" value="Genomic_DNA"/>
</dbReference>
<organism evidence="4 7">
    <name type="scientific">Rhizophagus irregularis</name>
    <dbReference type="NCBI Taxonomy" id="588596"/>
    <lineage>
        <taxon>Eukaryota</taxon>
        <taxon>Fungi</taxon>
        <taxon>Fungi incertae sedis</taxon>
        <taxon>Mucoromycota</taxon>
        <taxon>Glomeromycotina</taxon>
        <taxon>Glomeromycetes</taxon>
        <taxon>Glomerales</taxon>
        <taxon>Glomeraceae</taxon>
        <taxon>Rhizophagus</taxon>
    </lineage>
</organism>
<evidence type="ECO:0000313" key="1">
    <source>
        <dbReference type="EMBL" id="CAB5300731.1"/>
    </source>
</evidence>
<gene>
    <name evidence="1" type="ORF">CHRIB12_LOCUS828</name>
    <name evidence="3" type="ORF">RhiirA1_533553</name>
    <name evidence="4" type="ORF">RhiirA4_438773</name>
    <name evidence="2" type="ORF">RhiirA5_499222</name>
</gene>
<dbReference type="InterPro" id="IPR013950">
    <property type="entry name" value="Mis14/Nsl1"/>
</dbReference>
<dbReference type="VEuPathDB" id="FungiDB:FUN_023429"/>
<reference evidence="3 5" key="3">
    <citation type="submission" date="2017-10" db="EMBL/GenBank/DDBJ databases">
        <title>Extensive intraspecific genome diversity in a model arbuscular mycorrhizal fungus.</title>
        <authorList>
            <person name="Chen E.C.H."/>
            <person name="Morin E."/>
            <person name="Baudet D."/>
            <person name="Noel J."/>
            <person name="Ndikumana S."/>
            <person name="Charron P."/>
            <person name="St-Onge C."/>
            <person name="Giorgi J."/>
            <person name="Grigoriev I.V."/>
            <person name="Roux C."/>
            <person name="Martin F.M."/>
            <person name="Corradi N."/>
        </authorList>
    </citation>
    <scope>NUCLEOTIDE SEQUENCE [LARGE SCALE GENOMIC DNA]</scope>
    <source>
        <strain evidence="3 5">A1</strain>
    </source>
</reference>
<dbReference type="Proteomes" id="UP000232688">
    <property type="component" value="Unassembled WGS sequence"/>
</dbReference>
<dbReference type="EMBL" id="CAGKOT010000001">
    <property type="protein sequence ID" value="CAB5300731.1"/>
    <property type="molecule type" value="Genomic_DNA"/>
</dbReference>
<dbReference type="OrthoDB" id="2135762at2759"/>
<comment type="caution">
    <text evidence="4">The sequence shown here is derived from an EMBL/GenBank/DDBJ whole genome shotgun (WGS) entry which is preliminary data.</text>
</comment>
<accession>A0A2I1FT91</accession>
<evidence type="ECO:0000313" key="5">
    <source>
        <dbReference type="Proteomes" id="UP000232688"/>
    </source>
</evidence>
<dbReference type="GO" id="GO:0000070">
    <property type="term" value="P:mitotic sister chromatid segregation"/>
    <property type="evidence" value="ECO:0007669"/>
    <property type="project" value="InterPro"/>
</dbReference>
<dbReference type="EMBL" id="LLXI01000006">
    <property type="protein sequence ID" value="PKY37585.1"/>
    <property type="molecule type" value="Genomic_DNA"/>
</dbReference>
<protein>
    <recommendedName>
        <fullName evidence="8">Kinetochore protein mis14</fullName>
    </recommendedName>
</protein>
<dbReference type="GO" id="GO:0000444">
    <property type="term" value="C:MIS12/MIND type complex"/>
    <property type="evidence" value="ECO:0007669"/>
    <property type="project" value="TreeGrafter"/>
</dbReference>
<evidence type="ECO:0000313" key="2">
    <source>
        <dbReference type="EMBL" id="PKC09454.1"/>
    </source>
</evidence>
<evidence type="ECO:0000313" key="6">
    <source>
        <dbReference type="Proteomes" id="UP000232722"/>
    </source>
</evidence>
<name>A0A2I1FT91_9GLOM</name>
<evidence type="ECO:0008006" key="8">
    <source>
        <dbReference type="Google" id="ProtNLM"/>
    </source>
</evidence>